<protein>
    <submittedName>
        <fullName evidence="1">Uncharacterized protein</fullName>
    </submittedName>
</protein>
<dbReference type="AlphaFoldDB" id="M4NN22"/>
<reference evidence="1 2" key="1">
    <citation type="submission" date="2012-04" db="EMBL/GenBank/DDBJ databases">
        <title>Complete genome of Rhodanobacter sp. 2APBS1.</title>
        <authorList>
            <consortium name="US DOE Joint Genome Institute"/>
            <person name="Huntemann M."/>
            <person name="Wei C.-L."/>
            <person name="Han J."/>
            <person name="Detter J.C."/>
            <person name="Han C."/>
            <person name="Tapia R."/>
            <person name="Munk A.C.C."/>
            <person name="Chen A."/>
            <person name="Krypides N."/>
            <person name="Mavromatis K."/>
            <person name="Markowitz V."/>
            <person name="Szeto E."/>
            <person name="Ivanova N."/>
            <person name="Mikhailova N."/>
            <person name="Ovchinnikova G."/>
            <person name="Pagani I."/>
            <person name="Pati A."/>
            <person name="Goodwin L."/>
            <person name="Peters L."/>
            <person name="Pitluck S."/>
            <person name="Woyke T."/>
            <person name="Prakash O."/>
            <person name="Elkins J."/>
            <person name="Brown S."/>
            <person name="Palumbo A."/>
            <person name="Hemme C."/>
            <person name="Zhou J."/>
            <person name="Watson D."/>
            <person name="Jardine P."/>
            <person name="Kostka J."/>
            <person name="Green S."/>
        </authorList>
    </citation>
    <scope>NUCLEOTIDE SEQUENCE [LARGE SCALE GENOMIC DNA]</scope>
    <source>
        <strain evidence="1 2">2APBS1</strain>
    </source>
</reference>
<evidence type="ECO:0000313" key="2">
    <source>
        <dbReference type="Proteomes" id="UP000011859"/>
    </source>
</evidence>
<dbReference type="Proteomes" id="UP000011859">
    <property type="component" value="Chromosome"/>
</dbReference>
<evidence type="ECO:0000313" key="1">
    <source>
        <dbReference type="EMBL" id="AGG89091.1"/>
    </source>
</evidence>
<dbReference type="HOGENOM" id="CLU_2846957_0_0_6"/>
<name>M4NN22_9GAMM</name>
<gene>
    <name evidence="1" type="ORF">R2APBS1_1968</name>
</gene>
<dbReference type="RefSeq" id="WP_015447816.1">
    <property type="nucleotide sequence ID" value="NC_020541.1"/>
</dbReference>
<organism evidence="1 2">
    <name type="scientific">Rhodanobacter denitrificans</name>
    <dbReference type="NCBI Taxonomy" id="666685"/>
    <lineage>
        <taxon>Bacteria</taxon>
        <taxon>Pseudomonadati</taxon>
        <taxon>Pseudomonadota</taxon>
        <taxon>Gammaproteobacteria</taxon>
        <taxon>Lysobacterales</taxon>
        <taxon>Rhodanobacteraceae</taxon>
        <taxon>Rhodanobacter</taxon>
    </lineage>
</organism>
<dbReference type="GeneID" id="72428702"/>
<dbReference type="EMBL" id="CP003470">
    <property type="protein sequence ID" value="AGG89091.1"/>
    <property type="molecule type" value="Genomic_DNA"/>
</dbReference>
<proteinExistence type="predicted"/>
<accession>M4NN22</accession>
<keyword evidence="2" id="KW-1185">Reference proteome</keyword>
<dbReference type="KEGG" id="rhd:R2APBS1_1968"/>
<sequence>MLKLTLNEPQRDAVMAGLRLLQRALDLGEVAPNDGNVGDILTCSGRHEGMTSDQIDSFIENTLSS</sequence>